<dbReference type="PANTHER" id="PTHR14379:SF84">
    <property type="entry name" value="NYN DOMAIN-CONTAINING PROTEIN"/>
    <property type="match status" value="1"/>
</dbReference>
<evidence type="ECO:0000259" key="1">
    <source>
        <dbReference type="Pfam" id="PF01936"/>
    </source>
</evidence>
<dbReference type="InterPro" id="IPR021139">
    <property type="entry name" value="NYN"/>
</dbReference>
<feature type="domain" description="NYN" evidence="1">
    <location>
        <begin position="6"/>
        <end position="110"/>
    </location>
</feature>
<reference evidence="2" key="1">
    <citation type="journal article" date="2014" name="Nat. Commun.">
        <title>The emerging biofuel crop Camelina sativa retains a highly undifferentiated hexaploid genome structure.</title>
        <authorList>
            <person name="Kagale S."/>
            <person name="Koh C."/>
            <person name="Nixon J."/>
            <person name="Bollina V."/>
            <person name="Clarke W.E."/>
            <person name="Tuteja R."/>
            <person name="Spillane C."/>
            <person name="Robinson S.J."/>
            <person name="Links M.G."/>
            <person name="Clarke C."/>
            <person name="Higgins E.E."/>
            <person name="Huebert T."/>
            <person name="Sharpe A.G."/>
            <person name="Parkin I.A."/>
        </authorList>
    </citation>
    <scope>NUCLEOTIDE SEQUENCE [LARGE SCALE GENOMIC DNA]</scope>
    <source>
        <strain evidence="2">cv. DH55</strain>
    </source>
</reference>
<protein>
    <submittedName>
        <fullName evidence="3">Uncharacterized protein LOC104779755</fullName>
    </submittedName>
</protein>
<sequence>MGNKDKTSVWLDLNSCLIPSGYDAGLIVPGIKKMLEDLGHHGPVTITATGDLKNIPEHVLRALFSSGINVTYVPKGIKSLFQCMLEWKSSNPPPATIMIIASIYHLHNMCVATRDDEVDKAYNFVEVYARPHFQPSGLHTRAGLFWENILFDNKQEPRSHFLLEKCSETSVTMDENLPGFFANAANFPAKALKVSPHISLVKNMHPGG</sequence>
<dbReference type="Proteomes" id="UP000694864">
    <property type="component" value="Chromosome 4"/>
</dbReference>
<proteinExistence type="predicted"/>
<reference evidence="3" key="2">
    <citation type="submission" date="2025-08" db="UniProtKB">
        <authorList>
            <consortium name="RefSeq"/>
        </authorList>
    </citation>
    <scope>IDENTIFICATION</scope>
    <source>
        <tissue evidence="3">Leaf</tissue>
    </source>
</reference>
<organism evidence="2 3">
    <name type="scientific">Camelina sativa</name>
    <name type="common">False flax</name>
    <name type="synonym">Myagrum sativum</name>
    <dbReference type="NCBI Taxonomy" id="90675"/>
    <lineage>
        <taxon>Eukaryota</taxon>
        <taxon>Viridiplantae</taxon>
        <taxon>Streptophyta</taxon>
        <taxon>Embryophyta</taxon>
        <taxon>Tracheophyta</taxon>
        <taxon>Spermatophyta</taxon>
        <taxon>Magnoliopsida</taxon>
        <taxon>eudicotyledons</taxon>
        <taxon>Gunneridae</taxon>
        <taxon>Pentapetalae</taxon>
        <taxon>rosids</taxon>
        <taxon>malvids</taxon>
        <taxon>Brassicales</taxon>
        <taxon>Brassicaceae</taxon>
        <taxon>Camelineae</taxon>
        <taxon>Camelina</taxon>
    </lineage>
</organism>
<dbReference type="PANTHER" id="PTHR14379">
    <property type="entry name" value="LIMKAIN B LKAP"/>
    <property type="match status" value="1"/>
</dbReference>
<dbReference type="Pfam" id="PF01936">
    <property type="entry name" value="NYN"/>
    <property type="match status" value="1"/>
</dbReference>
<dbReference type="GeneID" id="104779755"/>
<keyword evidence="2" id="KW-1185">Reference proteome</keyword>
<accession>A0ABM0YKL0</accession>
<dbReference type="RefSeq" id="XP_010502444.1">
    <property type="nucleotide sequence ID" value="XM_010504142.2"/>
</dbReference>
<evidence type="ECO:0000313" key="3">
    <source>
        <dbReference type="RefSeq" id="XP_010502444.1"/>
    </source>
</evidence>
<dbReference type="InterPro" id="IPR024768">
    <property type="entry name" value="Marf1"/>
</dbReference>
<name>A0ABM0YKL0_CAMSA</name>
<gene>
    <name evidence="3" type="primary">LOC104779755</name>
</gene>
<evidence type="ECO:0000313" key="2">
    <source>
        <dbReference type="Proteomes" id="UP000694864"/>
    </source>
</evidence>
<dbReference type="CDD" id="cd10910">
    <property type="entry name" value="PIN_limkain_b1_N_like"/>
    <property type="match status" value="1"/>
</dbReference>